<gene>
    <name evidence="2" type="ORF">N7452_000717</name>
</gene>
<feature type="non-terminal residue" evidence="2">
    <location>
        <position position="1"/>
    </location>
</feature>
<feature type="domain" description="Cyanovirin-N" evidence="1">
    <location>
        <begin position="10"/>
        <end position="111"/>
    </location>
</feature>
<dbReference type="Pfam" id="PF08881">
    <property type="entry name" value="CVNH"/>
    <property type="match status" value="1"/>
</dbReference>
<accession>A0A9W9UNK6</accession>
<dbReference type="SMART" id="SM01111">
    <property type="entry name" value="CVNH"/>
    <property type="match status" value="1"/>
</dbReference>
<comment type="caution">
    <text evidence="2">The sequence shown here is derived from an EMBL/GenBank/DDBJ whole genome shotgun (WGS) entry which is preliminary data.</text>
</comment>
<proteinExistence type="predicted"/>
<dbReference type="Gene3D" id="2.30.60.10">
    <property type="entry name" value="Cyanovirin-N"/>
    <property type="match status" value="1"/>
</dbReference>
<evidence type="ECO:0000313" key="2">
    <source>
        <dbReference type="EMBL" id="KAJ5351743.1"/>
    </source>
</evidence>
<name>A0A9W9UNK6_PENBR</name>
<organism evidence="2 3">
    <name type="scientific">Penicillium brevicompactum</name>
    <dbReference type="NCBI Taxonomy" id="5074"/>
    <lineage>
        <taxon>Eukaryota</taxon>
        <taxon>Fungi</taxon>
        <taxon>Dikarya</taxon>
        <taxon>Ascomycota</taxon>
        <taxon>Pezizomycotina</taxon>
        <taxon>Eurotiomycetes</taxon>
        <taxon>Eurotiomycetidae</taxon>
        <taxon>Eurotiales</taxon>
        <taxon>Aspergillaceae</taxon>
        <taxon>Penicillium</taxon>
    </lineage>
</organism>
<evidence type="ECO:0000313" key="3">
    <source>
        <dbReference type="Proteomes" id="UP001147695"/>
    </source>
</evidence>
<sequence length="111" mass="11483">RWVSVVSASGFANTCENISSSGTTLRADCLGAGTGQLQTSTIDINCCLSNSNGNLRVLTIISGGYSGSCKSCALQGSTGLTWQCRNTSGQFVTTTQDLNNCVTNSNGRLTC</sequence>
<dbReference type="EMBL" id="JAPZBQ010000001">
    <property type="protein sequence ID" value="KAJ5351743.1"/>
    <property type="molecule type" value="Genomic_DNA"/>
</dbReference>
<dbReference type="InterPro" id="IPR011058">
    <property type="entry name" value="Cyanovirin-N"/>
</dbReference>
<dbReference type="AlphaFoldDB" id="A0A9W9UNK6"/>
<protein>
    <recommendedName>
        <fullName evidence="1">Cyanovirin-N domain-containing protein</fullName>
    </recommendedName>
</protein>
<reference evidence="2" key="1">
    <citation type="submission" date="2022-12" db="EMBL/GenBank/DDBJ databases">
        <authorList>
            <person name="Petersen C."/>
        </authorList>
    </citation>
    <scope>NUCLEOTIDE SEQUENCE</scope>
    <source>
        <strain evidence="2">IBT 35673</strain>
    </source>
</reference>
<evidence type="ECO:0000259" key="1">
    <source>
        <dbReference type="SMART" id="SM01111"/>
    </source>
</evidence>
<dbReference type="InterPro" id="IPR036673">
    <property type="entry name" value="Cyanovirin-N_sf"/>
</dbReference>
<dbReference type="SUPFAM" id="SSF51322">
    <property type="entry name" value="Cyanovirin-N"/>
    <property type="match status" value="1"/>
</dbReference>
<reference evidence="2" key="2">
    <citation type="journal article" date="2023" name="IMA Fungus">
        <title>Comparative genomic study of the Penicillium genus elucidates a diverse pangenome and 15 lateral gene transfer events.</title>
        <authorList>
            <person name="Petersen C."/>
            <person name="Sorensen T."/>
            <person name="Nielsen M.R."/>
            <person name="Sondergaard T.E."/>
            <person name="Sorensen J.L."/>
            <person name="Fitzpatrick D.A."/>
            <person name="Frisvad J.C."/>
            <person name="Nielsen K.L."/>
        </authorList>
    </citation>
    <scope>NUCLEOTIDE SEQUENCE</scope>
    <source>
        <strain evidence="2">IBT 35673</strain>
    </source>
</reference>
<dbReference type="Proteomes" id="UP001147695">
    <property type="component" value="Unassembled WGS sequence"/>
</dbReference>